<evidence type="ECO:0000256" key="1">
    <source>
        <dbReference type="SAM" id="MobiDB-lite"/>
    </source>
</evidence>
<organism evidence="2 3">
    <name type="scientific">Halteria grandinella</name>
    <dbReference type="NCBI Taxonomy" id="5974"/>
    <lineage>
        <taxon>Eukaryota</taxon>
        <taxon>Sar</taxon>
        <taxon>Alveolata</taxon>
        <taxon>Ciliophora</taxon>
        <taxon>Intramacronucleata</taxon>
        <taxon>Spirotrichea</taxon>
        <taxon>Stichotrichia</taxon>
        <taxon>Sporadotrichida</taxon>
        <taxon>Halteriidae</taxon>
        <taxon>Halteria</taxon>
    </lineage>
</organism>
<dbReference type="EMBL" id="RRYP01002854">
    <property type="protein sequence ID" value="TNV84364.1"/>
    <property type="molecule type" value="Genomic_DNA"/>
</dbReference>
<sequence>MCDARKSGDQRHKKDQKHRNQSDWRAETVLRGYLEGIQLYLVSFQLIFKRRLIQSQQFIQQTFKELELHTIKKFTRTYYFRNSFDTKSQMFKQLAESKIQPNSTTFITQKSSPLLAFNASGHFQSRLTVQSSFHMLGSLAPMTSGDGSNGVLAHQSTNSYEDLILHGYPSGDSCCSPRNFSNQESGLLTRKPSFYEDDLFNRNAQSHPVEYSPNEDSYMFGCEIVAQSHQGGLNLIEEEKLSESAHSSIEQVEAEALLIARENLHMSEEEVEDRIERASSYLDEESSLDKINFSNSKFDHKRSFPLRVSNFLDDEPLPLNLDKNDLMSSYSNTSGSKGNSSSNSEPLLLEECAIDQYLAIKNQQSSEDEDGGYFSGHHSSHGSEQGCPKLYCHESTEEDQHYFNEQTVALNVFQPMFKEYAGSYQFDHHHDNACYKKHESTYSLQNEVSSHDDSLDDSSIDHSNENSKRKVPRHRNEISKCTHAAEQYYANGMCKNCYHAKGRTKKANECSHHDRPLYAKGVCKNCYLSIYHKDKRLEKRRIKQALKAEAARLKALAKENKQTRRGRPSRQMKEQQAAAATASASNVSV</sequence>
<dbReference type="OrthoDB" id="313452at2759"/>
<dbReference type="AlphaFoldDB" id="A0A8J8T6P8"/>
<keyword evidence="3" id="KW-1185">Reference proteome</keyword>
<name>A0A8J8T6P8_HALGN</name>
<protein>
    <submittedName>
        <fullName evidence="2">Uncharacterized protein</fullName>
    </submittedName>
</protein>
<comment type="caution">
    <text evidence="2">The sequence shown here is derived from an EMBL/GenBank/DDBJ whole genome shotgun (WGS) entry which is preliminary data.</text>
</comment>
<accession>A0A8J8T6P8</accession>
<dbReference type="Proteomes" id="UP000785679">
    <property type="component" value="Unassembled WGS sequence"/>
</dbReference>
<evidence type="ECO:0000313" key="3">
    <source>
        <dbReference type="Proteomes" id="UP000785679"/>
    </source>
</evidence>
<feature type="region of interest" description="Disordered" evidence="1">
    <location>
        <begin position="1"/>
        <end position="21"/>
    </location>
</feature>
<feature type="compositionally biased region" description="Low complexity" evidence="1">
    <location>
        <begin position="577"/>
        <end position="589"/>
    </location>
</feature>
<feature type="region of interest" description="Disordered" evidence="1">
    <location>
        <begin position="445"/>
        <end position="476"/>
    </location>
</feature>
<feature type="compositionally biased region" description="Basic and acidic residues" evidence="1">
    <location>
        <begin position="449"/>
        <end position="476"/>
    </location>
</feature>
<reference evidence="2" key="1">
    <citation type="submission" date="2019-06" db="EMBL/GenBank/DDBJ databases">
        <authorList>
            <person name="Zheng W."/>
        </authorList>
    </citation>
    <scope>NUCLEOTIDE SEQUENCE</scope>
    <source>
        <strain evidence="2">QDHG01</strain>
    </source>
</reference>
<proteinExistence type="predicted"/>
<gene>
    <name evidence="2" type="ORF">FGO68_gene3022</name>
</gene>
<feature type="region of interest" description="Disordered" evidence="1">
    <location>
        <begin position="557"/>
        <end position="589"/>
    </location>
</feature>
<evidence type="ECO:0000313" key="2">
    <source>
        <dbReference type="EMBL" id="TNV84364.1"/>
    </source>
</evidence>